<feature type="chain" id="PRO_5015690652" description="Thioredoxin" evidence="1">
    <location>
        <begin position="32"/>
        <end position="119"/>
    </location>
</feature>
<evidence type="ECO:0008006" key="4">
    <source>
        <dbReference type="Google" id="ProtNLM"/>
    </source>
</evidence>
<protein>
    <recommendedName>
        <fullName evidence="4">Thioredoxin</fullName>
    </recommendedName>
</protein>
<accession>A0A2T0WH25</accession>
<dbReference type="EMBL" id="PVTR01000010">
    <property type="protein sequence ID" value="PRY86009.1"/>
    <property type="molecule type" value="Genomic_DNA"/>
</dbReference>
<evidence type="ECO:0000313" key="2">
    <source>
        <dbReference type="EMBL" id="PRY86009.1"/>
    </source>
</evidence>
<dbReference type="Proteomes" id="UP000238157">
    <property type="component" value="Unassembled WGS sequence"/>
</dbReference>
<organism evidence="2 3">
    <name type="scientific">Mongoliibacter ruber</name>
    <dbReference type="NCBI Taxonomy" id="1750599"/>
    <lineage>
        <taxon>Bacteria</taxon>
        <taxon>Pseudomonadati</taxon>
        <taxon>Bacteroidota</taxon>
        <taxon>Cytophagia</taxon>
        <taxon>Cytophagales</taxon>
        <taxon>Cyclobacteriaceae</taxon>
        <taxon>Mongoliibacter</taxon>
    </lineage>
</organism>
<comment type="caution">
    <text evidence="2">The sequence shown here is derived from an EMBL/GenBank/DDBJ whole genome shotgun (WGS) entry which is preliminary data.</text>
</comment>
<dbReference type="RefSeq" id="WP_106134815.1">
    <property type="nucleotide sequence ID" value="NZ_PVTR01000010.1"/>
</dbReference>
<dbReference type="OrthoDB" id="826611at2"/>
<evidence type="ECO:0000313" key="3">
    <source>
        <dbReference type="Proteomes" id="UP000238157"/>
    </source>
</evidence>
<name>A0A2T0WH25_9BACT</name>
<dbReference type="AlphaFoldDB" id="A0A2T0WH25"/>
<reference evidence="2 3" key="1">
    <citation type="submission" date="2018-03" db="EMBL/GenBank/DDBJ databases">
        <title>Genomic Encyclopedia of Archaeal and Bacterial Type Strains, Phase II (KMG-II): from individual species to whole genera.</title>
        <authorList>
            <person name="Goeker M."/>
        </authorList>
    </citation>
    <scope>NUCLEOTIDE SEQUENCE [LARGE SCALE GENOMIC DNA]</scope>
    <source>
        <strain evidence="2 3">DSM 27929</strain>
    </source>
</reference>
<keyword evidence="1" id="KW-0732">Signal</keyword>
<gene>
    <name evidence="2" type="ORF">CLW00_110141</name>
</gene>
<keyword evidence="3" id="KW-1185">Reference proteome</keyword>
<proteinExistence type="predicted"/>
<sequence>MKPTILTQKNVCAFLGLLMALTILWSASAEAKVNTFDVVTSNMEVNDTLSDTKEIAQALEIDLKDINVKALPTITFINKYGEVVAEFYGEKSEIEGKFKELLKNGIFMMATGKHEFYLI</sequence>
<feature type="signal peptide" evidence="1">
    <location>
        <begin position="1"/>
        <end position="31"/>
    </location>
</feature>
<evidence type="ECO:0000256" key="1">
    <source>
        <dbReference type="SAM" id="SignalP"/>
    </source>
</evidence>